<keyword evidence="3 4" id="KW-0143">Chaperone</keyword>
<dbReference type="PANTHER" id="PTHR38603:SF1">
    <property type="entry name" value="CHAPERONE NAPD"/>
    <property type="match status" value="1"/>
</dbReference>
<comment type="subunit">
    <text evidence="4">Interacts with the cytoplasmic NapA precursor.</text>
</comment>
<dbReference type="Pfam" id="PF03927">
    <property type="entry name" value="NapD"/>
    <property type="match status" value="1"/>
</dbReference>
<dbReference type="PANTHER" id="PTHR38603">
    <property type="entry name" value="CHAPERONE NAPD"/>
    <property type="match status" value="1"/>
</dbReference>
<proteinExistence type="inferred from homology"/>
<comment type="similarity">
    <text evidence="4">Belongs to the NapD family.</text>
</comment>
<evidence type="ECO:0000313" key="6">
    <source>
        <dbReference type="Proteomes" id="UP001501600"/>
    </source>
</evidence>
<dbReference type="InterPro" id="IPR005623">
    <property type="entry name" value="Chaperone_NapD_NO3_reduct"/>
</dbReference>
<dbReference type="EMBL" id="BAABLF010000004">
    <property type="protein sequence ID" value="GAA5186859.1"/>
    <property type="molecule type" value="Genomic_DNA"/>
</dbReference>
<sequence>MSNEYHIAALVVHCRDEAVASVRAAIDEMAGAEVHAATEEGKLVVTLEQNNRAELQTGMHALSLLSGVLSASLTYHRVEGLDELGNTNG</sequence>
<dbReference type="HAMAP" id="MF_02200">
    <property type="entry name" value="NapD"/>
    <property type="match status" value="1"/>
</dbReference>
<keyword evidence="6" id="KW-1185">Reference proteome</keyword>
<dbReference type="Gene3D" id="3.30.70.920">
    <property type="match status" value="1"/>
</dbReference>
<keyword evidence="2 4" id="KW-0963">Cytoplasm</keyword>
<evidence type="ECO:0000256" key="4">
    <source>
        <dbReference type="HAMAP-Rule" id="MF_02200"/>
    </source>
</evidence>
<evidence type="ECO:0000313" key="5">
    <source>
        <dbReference type="EMBL" id="GAA5186859.1"/>
    </source>
</evidence>
<evidence type="ECO:0000256" key="2">
    <source>
        <dbReference type="ARBA" id="ARBA00022490"/>
    </source>
</evidence>
<comment type="function">
    <text evidence="4">Chaperone for NapA, the catalytic subunit of the periplasmic nitrate reductase. It binds directly and specifically to the twin-arginine signal peptide of NapA, preventing premature interaction with the Tat translocase and premature export.</text>
</comment>
<evidence type="ECO:0000256" key="1">
    <source>
        <dbReference type="ARBA" id="ARBA00004496"/>
    </source>
</evidence>
<accession>A0ABP9RTF8</accession>
<dbReference type="RefSeq" id="WP_345315288.1">
    <property type="nucleotide sequence ID" value="NZ_BAABLF010000004.1"/>
</dbReference>
<evidence type="ECO:0000256" key="3">
    <source>
        <dbReference type="ARBA" id="ARBA00023186"/>
    </source>
</evidence>
<reference evidence="6" key="1">
    <citation type="journal article" date="2019" name="Int. J. Syst. Evol. Microbiol.">
        <title>The Global Catalogue of Microorganisms (GCM) 10K type strain sequencing project: providing services to taxonomists for standard genome sequencing and annotation.</title>
        <authorList>
            <consortium name="The Broad Institute Genomics Platform"/>
            <consortium name="The Broad Institute Genome Sequencing Center for Infectious Disease"/>
            <person name="Wu L."/>
            <person name="Ma J."/>
        </authorList>
    </citation>
    <scope>NUCLEOTIDE SEQUENCE [LARGE SCALE GENOMIC DNA]</scope>
    <source>
        <strain evidence="6">JCM 18720</strain>
    </source>
</reference>
<protein>
    <recommendedName>
        <fullName evidence="4">Chaperone NapD</fullName>
    </recommendedName>
    <alternativeName>
        <fullName evidence="4">NapA signal peptide-binding chaperone NapD</fullName>
    </alternativeName>
</protein>
<comment type="caution">
    <text evidence="5">The sequence shown here is derived from an EMBL/GenBank/DDBJ whole genome shotgun (WGS) entry which is preliminary data.</text>
</comment>
<dbReference type="Proteomes" id="UP001501600">
    <property type="component" value="Unassembled WGS sequence"/>
</dbReference>
<comment type="subcellular location">
    <subcellularLocation>
        <location evidence="1 4">Cytoplasm</location>
    </subcellularLocation>
</comment>
<organism evidence="5 6">
    <name type="scientific">Ferrimonas gelatinilytica</name>
    <dbReference type="NCBI Taxonomy" id="1255257"/>
    <lineage>
        <taxon>Bacteria</taxon>
        <taxon>Pseudomonadati</taxon>
        <taxon>Pseudomonadota</taxon>
        <taxon>Gammaproteobacteria</taxon>
        <taxon>Alteromonadales</taxon>
        <taxon>Ferrimonadaceae</taxon>
        <taxon>Ferrimonas</taxon>
    </lineage>
</organism>
<gene>
    <name evidence="4" type="primary">napD</name>
    <name evidence="5" type="ORF">GCM10025772_03210</name>
</gene>
<name>A0ABP9RTF8_9GAMM</name>